<evidence type="ECO:0000256" key="2">
    <source>
        <dbReference type="SAM" id="MobiDB-lite"/>
    </source>
</evidence>
<dbReference type="EMBL" id="FXAC01000007">
    <property type="protein sequence ID" value="SMF05394.1"/>
    <property type="molecule type" value="Genomic_DNA"/>
</dbReference>
<keyword evidence="4" id="KW-1185">Reference proteome</keyword>
<name>A0A1X7CYE2_9MICC</name>
<feature type="region of interest" description="Disordered" evidence="2">
    <location>
        <begin position="129"/>
        <end position="159"/>
    </location>
</feature>
<dbReference type="InterPro" id="IPR010158">
    <property type="entry name" value="Amidase_Cbmase"/>
</dbReference>
<evidence type="ECO:0000313" key="4">
    <source>
        <dbReference type="Proteomes" id="UP000192929"/>
    </source>
</evidence>
<evidence type="ECO:0000256" key="1">
    <source>
        <dbReference type="ARBA" id="ARBA00022801"/>
    </source>
</evidence>
<dbReference type="GO" id="GO:0016813">
    <property type="term" value="F:hydrolase activity, acting on carbon-nitrogen (but not peptide) bonds, in linear amidines"/>
    <property type="evidence" value="ECO:0007669"/>
    <property type="project" value="InterPro"/>
</dbReference>
<feature type="compositionally biased region" description="Basic and acidic residues" evidence="2">
    <location>
        <begin position="138"/>
        <end position="149"/>
    </location>
</feature>
<dbReference type="RefSeq" id="WP_408649545.1">
    <property type="nucleotide sequence ID" value="NZ_FXAC01000007.1"/>
</dbReference>
<dbReference type="SUPFAM" id="SSF53187">
    <property type="entry name" value="Zn-dependent exopeptidases"/>
    <property type="match status" value="1"/>
</dbReference>
<gene>
    <name evidence="3" type="ORF">SAMN06296028_1076</name>
</gene>
<proteinExistence type="predicted"/>
<evidence type="ECO:0008006" key="5">
    <source>
        <dbReference type="Google" id="ProtNLM"/>
    </source>
</evidence>
<dbReference type="PANTHER" id="PTHR32494:SF5">
    <property type="entry name" value="ALLANTOATE AMIDOHYDROLASE"/>
    <property type="match status" value="1"/>
</dbReference>
<dbReference type="Gene3D" id="3.40.630.10">
    <property type="entry name" value="Zn peptidases"/>
    <property type="match status" value="1"/>
</dbReference>
<accession>A0A1X7CYE2</accession>
<dbReference type="Proteomes" id="UP000192929">
    <property type="component" value="Unassembled WGS sequence"/>
</dbReference>
<protein>
    <recommendedName>
        <fullName evidence="5">M20/M25/M40 family metallo-hydrolase</fullName>
    </recommendedName>
</protein>
<reference evidence="4" key="1">
    <citation type="submission" date="2017-04" db="EMBL/GenBank/DDBJ databases">
        <authorList>
            <person name="Varghese N."/>
            <person name="Submissions S."/>
        </authorList>
    </citation>
    <scope>NUCLEOTIDE SEQUENCE [LARGE SCALE GENOMIC DNA]</scope>
    <source>
        <strain evidence="4">NIO-1021</strain>
    </source>
</reference>
<dbReference type="PANTHER" id="PTHR32494">
    <property type="entry name" value="ALLANTOATE DEIMINASE-RELATED"/>
    <property type="match status" value="1"/>
</dbReference>
<dbReference type="AlphaFoldDB" id="A0A1X7CYE2"/>
<sequence length="159" mass="17107">MSALHQALPRDFRRMSRNGGLESGGVECQAATTADGLNRQWFVGWLIARGATVYYDAMGNEFGLVELCPGAPYVMVGSHLDSQPRAGRFDGAYGVLAGATVCAELYRAAPSGETELTYNLCVVNWTGSAPGRASSPADVRRAATRRRSDVVGPRPRRRT</sequence>
<evidence type="ECO:0000313" key="3">
    <source>
        <dbReference type="EMBL" id="SMF05394.1"/>
    </source>
</evidence>
<keyword evidence="1" id="KW-0378">Hydrolase</keyword>
<organism evidence="3 4">
    <name type="scientific">Kocuria marina subsp. indica</name>
    <dbReference type="NCBI Taxonomy" id="1049583"/>
    <lineage>
        <taxon>Bacteria</taxon>
        <taxon>Bacillati</taxon>
        <taxon>Actinomycetota</taxon>
        <taxon>Actinomycetes</taxon>
        <taxon>Micrococcales</taxon>
        <taxon>Micrococcaceae</taxon>
        <taxon>Kocuria</taxon>
    </lineage>
</organism>